<sequence>MQSPAQGRNNPVHQHRLGADRLESSFAQKYLWVLLDTKLPMGQERALMAQRANSLLGCLRQSIASRSREVPPMEAPLEYGETYLGQISTAEMSGPCLHTSRIFYCSVLQQPDLVATAQIQHSPLTRRKRPSYSRTSP</sequence>
<evidence type="ECO:0000313" key="1">
    <source>
        <dbReference type="EMBL" id="KAK4822722.1"/>
    </source>
</evidence>
<evidence type="ECO:0000313" key="2">
    <source>
        <dbReference type="Proteomes" id="UP001333110"/>
    </source>
</evidence>
<dbReference type="EMBL" id="JAUNZN010000004">
    <property type="protein sequence ID" value="KAK4822722.1"/>
    <property type="molecule type" value="Genomic_DNA"/>
</dbReference>
<keyword evidence="2" id="KW-1185">Reference proteome</keyword>
<proteinExistence type="predicted"/>
<reference evidence="1 2" key="1">
    <citation type="journal article" date="2023" name="J. Hered.">
        <title>Chromosome-level genome of the wood stork (Mycteria americana) provides insight into avian chromosome evolution.</title>
        <authorList>
            <person name="Flamio R. Jr."/>
            <person name="Ramstad K.M."/>
        </authorList>
    </citation>
    <scope>NUCLEOTIDE SEQUENCE [LARGE SCALE GENOMIC DNA]</scope>
    <source>
        <strain evidence="1">JAX WOST 10</strain>
    </source>
</reference>
<dbReference type="AlphaFoldDB" id="A0AAN7RZF1"/>
<dbReference type="Proteomes" id="UP001333110">
    <property type="component" value="Unassembled WGS sequence"/>
</dbReference>
<name>A0AAN7RZF1_MYCAM</name>
<accession>A0AAN7RZF1</accession>
<gene>
    <name evidence="1" type="ORF">QYF61_019719</name>
</gene>
<protein>
    <submittedName>
        <fullName evidence="1">Uncharacterized protein</fullName>
    </submittedName>
</protein>
<comment type="caution">
    <text evidence="1">The sequence shown here is derived from an EMBL/GenBank/DDBJ whole genome shotgun (WGS) entry which is preliminary data.</text>
</comment>
<organism evidence="1 2">
    <name type="scientific">Mycteria americana</name>
    <name type="common">Wood stork</name>
    <dbReference type="NCBI Taxonomy" id="33587"/>
    <lineage>
        <taxon>Eukaryota</taxon>
        <taxon>Metazoa</taxon>
        <taxon>Chordata</taxon>
        <taxon>Craniata</taxon>
        <taxon>Vertebrata</taxon>
        <taxon>Euteleostomi</taxon>
        <taxon>Archelosauria</taxon>
        <taxon>Archosauria</taxon>
        <taxon>Dinosauria</taxon>
        <taxon>Saurischia</taxon>
        <taxon>Theropoda</taxon>
        <taxon>Coelurosauria</taxon>
        <taxon>Aves</taxon>
        <taxon>Neognathae</taxon>
        <taxon>Neoaves</taxon>
        <taxon>Aequornithes</taxon>
        <taxon>Ciconiiformes</taxon>
        <taxon>Ciconiidae</taxon>
        <taxon>Mycteria</taxon>
    </lineage>
</organism>